<evidence type="ECO:0000313" key="9">
    <source>
        <dbReference type="Proteomes" id="UP001196413"/>
    </source>
</evidence>
<evidence type="ECO:0000256" key="4">
    <source>
        <dbReference type="ARBA" id="ARBA00022777"/>
    </source>
</evidence>
<dbReference type="PANTHER" id="PTHR24056:SF107">
    <property type="entry name" value="CYCLIN-DEPENDENT KINASE 11A-RELATED"/>
    <property type="match status" value="1"/>
</dbReference>
<keyword evidence="4" id="KW-0418">Kinase</keyword>
<dbReference type="EMBL" id="JAHQIW010000472">
    <property type="protein sequence ID" value="KAJ1348292.1"/>
    <property type="molecule type" value="Genomic_DNA"/>
</dbReference>
<keyword evidence="2" id="KW-0808">Transferase</keyword>
<dbReference type="GO" id="GO:0007346">
    <property type="term" value="P:regulation of mitotic cell cycle"/>
    <property type="evidence" value="ECO:0007669"/>
    <property type="project" value="TreeGrafter"/>
</dbReference>
<feature type="domain" description="Protein kinase" evidence="7">
    <location>
        <begin position="1"/>
        <end position="217"/>
    </location>
</feature>
<dbReference type="SUPFAM" id="SSF56112">
    <property type="entry name" value="Protein kinase-like (PK-like)"/>
    <property type="match status" value="1"/>
</dbReference>
<comment type="caution">
    <text evidence="8">The sequence shown here is derived from an EMBL/GenBank/DDBJ whole genome shotgun (WGS) entry which is preliminary data.</text>
</comment>
<keyword evidence="3" id="KW-0547">Nucleotide-binding</keyword>
<evidence type="ECO:0000313" key="8">
    <source>
        <dbReference type="EMBL" id="KAJ1348292.1"/>
    </source>
</evidence>
<dbReference type="Pfam" id="PF00069">
    <property type="entry name" value="Pkinase"/>
    <property type="match status" value="1"/>
</dbReference>
<dbReference type="PROSITE" id="PS50011">
    <property type="entry name" value="PROTEIN_KINASE_DOM"/>
    <property type="match status" value="1"/>
</dbReference>
<dbReference type="InterPro" id="IPR011009">
    <property type="entry name" value="Kinase-like_dom_sf"/>
</dbReference>
<evidence type="ECO:0000256" key="1">
    <source>
        <dbReference type="ARBA" id="ARBA00022527"/>
    </source>
</evidence>
<keyword evidence="5" id="KW-0067">ATP-binding</keyword>
<protein>
    <recommendedName>
        <fullName evidence="7">Protein kinase domain-containing protein</fullName>
    </recommendedName>
</protein>
<dbReference type="GO" id="GO:0004674">
    <property type="term" value="F:protein serine/threonine kinase activity"/>
    <property type="evidence" value="ECO:0007669"/>
    <property type="project" value="UniProtKB-KW"/>
</dbReference>
<evidence type="ECO:0000256" key="2">
    <source>
        <dbReference type="ARBA" id="ARBA00022679"/>
    </source>
</evidence>
<dbReference type="AlphaFoldDB" id="A0AAD5MFV3"/>
<dbReference type="Gene3D" id="1.10.510.10">
    <property type="entry name" value="Transferase(Phosphotransferase) domain 1"/>
    <property type="match status" value="1"/>
</dbReference>
<evidence type="ECO:0000256" key="5">
    <source>
        <dbReference type="ARBA" id="ARBA00022840"/>
    </source>
</evidence>
<keyword evidence="1" id="KW-0723">Serine/threonine-protein kinase</keyword>
<name>A0AAD5MFV3_PARTN</name>
<evidence type="ECO:0000259" key="7">
    <source>
        <dbReference type="PROSITE" id="PS50011"/>
    </source>
</evidence>
<gene>
    <name evidence="8" type="ORF">KIN20_003557</name>
</gene>
<sequence>MITASEDLMFFSEVPLEVTLNWLTHEIADFGLAREYGDPLRPYSAVVVTLWYRAPELLLGQKLYSTPIDLWSVGCIMGEFVHLKPLFPGNGELDEINKLFMELGTSSESTLDGYNDLPGPKMLSMQPAKEKFSAAVMNESGFELLDSEDPKPTPPEKFPTFPAKSEQHRAPPPNVDNSHKKAEILNPERAKLLADLKVRPDQVTSGAFSLEFDKTRF</sequence>
<dbReference type="PANTHER" id="PTHR24056">
    <property type="entry name" value="CELL DIVISION PROTEIN KINASE"/>
    <property type="match status" value="1"/>
</dbReference>
<reference evidence="8" key="1">
    <citation type="submission" date="2021-06" db="EMBL/GenBank/DDBJ databases">
        <title>Parelaphostrongylus tenuis whole genome reference sequence.</title>
        <authorList>
            <person name="Garwood T.J."/>
            <person name="Larsen P.A."/>
            <person name="Fountain-Jones N.M."/>
            <person name="Garbe J.R."/>
            <person name="Macchietto M.G."/>
            <person name="Kania S.A."/>
            <person name="Gerhold R.W."/>
            <person name="Richards J.E."/>
            <person name="Wolf T.M."/>
        </authorList>
    </citation>
    <scope>NUCLEOTIDE SEQUENCE</scope>
    <source>
        <strain evidence="8">MNPRO001-30</strain>
        <tissue evidence="8">Meninges</tissue>
    </source>
</reference>
<evidence type="ECO:0000256" key="3">
    <source>
        <dbReference type="ARBA" id="ARBA00022741"/>
    </source>
</evidence>
<dbReference type="GO" id="GO:0005524">
    <property type="term" value="F:ATP binding"/>
    <property type="evidence" value="ECO:0007669"/>
    <property type="project" value="UniProtKB-KW"/>
</dbReference>
<feature type="region of interest" description="Disordered" evidence="6">
    <location>
        <begin position="144"/>
        <end position="181"/>
    </location>
</feature>
<organism evidence="8 9">
    <name type="scientific">Parelaphostrongylus tenuis</name>
    <name type="common">Meningeal worm</name>
    <dbReference type="NCBI Taxonomy" id="148309"/>
    <lineage>
        <taxon>Eukaryota</taxon>
        <taxon>Metazoa</taxon>
        <taxon>Ecdysozoa</taxon>
        <taxon>Nematoda</taxon>
        <taxon>Chromadorea</taxon>
        <taxon>Rhabditida</taxon>
        <taxon>Rhabditina</taxon>
        <taxon>Rhabditomorpha</taxon>
        <taxon>Strongyloidea</taxon>
        <taxon>Metastrongylidae</taxon>
        <taxon>Parelaphostrongylus</taxon>
    </lineage>
</organism>
<accession>A0AAD5MFV3</accession>
<dbReference type="InterPro" id="IPR000719">
    <property type="entry name" value="Prot_kinase_dom"/>
</dbReference>
<dbReference type="Proteomes" id="UP001196413">
    <property type="component" value="Unassembled WGS sequence"/>
</dbReference>
<keyword evidence="9" id="KW-1185">Reference proteome</keyword>
<dbReference type="GO" id="GO:0005634">
    <property type="term" value="C:nucleus"/>
    <property type="evidence" value="ECO:0007669"/>
    <property type="project" value="TreeGrafter"/>
</dbReference>
<proteinExistence type="predicted"/>
<evidence type="ECO:0000256" key="6">
    <source>
        <dbReference type="SAM" id="MobiDB-lite"/>
    </source>
</evidence>
<dbReference type="InterPro" id="IPR050108">
    <property type="entry name" value="CDK"/>
</dbReference>